<comment type="caution">
    <text evidence="2">The sequence shown here is derived from an EMBL/GenBank/DDBJ whole genome shotgun (WGS) entry which is preliminary data.</text>
</comment>
<protein>
    <recommendedName>
        <fullName evidence="4">Fungal-type protein kinase domain-containing protein</fullName>
    </recommendedName>
</protein>
<dbReference type="Proteomes" id="UP001498398">
    <property type="component" value="Unassembled WGS sequence"/>
</dbReference>
<reference evidence="2 3" key="1">
    <citation type="submission" date="2024-01" db="EMBL/GenBank/DDBJ databases">
        <title>A draft genome for the cacao thread blight pathogen Marasmiellus scandens.</title>
        <authorList>
            <person name="Baruah I.K."/>
            <person name="Leung J."/>
            <person name="Bukari Y."/>
            <person name="Amoako-Attah I."/>
            <person name="Meinhardt L.W."/>
            <person name="Bailey B.A."/>
            <person name="Cohen S.P."/>
        </authorList>
    </citation>
    <scope>NUCLEOTIDE SEQUENCE [LARGE SCALE GENOMIC DNA]</scope>
    <source>
        <strain evidence="2 3">GH-19</strain>
    </source>
</reference>
<evidence type="ECO:0000313" key="2">
    <source>
        <dbReference type="EMBL" id="KAK7462818.1"/>
    </source>
</evidence>
<name>A0ABR1JMJ7_9AGAR</name>
<accession>A0ABR1JMJ7</accession>
<evidence type="ECO:0008006" key="4">
    <source>
        <dbReference type="Google" id="ProtNLM"/>
    </source>
</evidence>
<proteinExistence type="predicted"/>
<sequence>MSSSADLPSPFFSQPIPSSTFVTDSRRFSEWLLAANICLVGADDRPIDVPAGYEMYRSHNIETILQKTSNPLHFAKALSITLNVEHKGSQLNEDLNQYLNRFSDDQLQLSKDFEIPCVKHAAYHLQLAWDNFSQNTRDITTVDAEYQIISQYVQLFRSVWRDPAFKPEHNQQLDDLRKKCAKRTRFRAVSSIYLPYHKYIPVDRPSLTIDMDSSIVVRVQARELARCPVANVLMNTSEAGSHLELLPWLFKYEKDATNKGFRQLCMGLGSVAIRNHFLGIKQPQFGALISTRDVAIYYAFAWEDDSGQVQCDVKDSGKIFNPFSDIASFLSFHDLLENHCNWWMGSVISPFLERKQDEISALAEKLTGCSSWRMIDHEPNTPWMAKPSNRENTESIAGIEQNTKRPRSESDDDHKAGNLLNETGKHILDAKGSLSPSELLFAWRYNIPFTRF</sequence>
<keyword evidence="3" id="KW-1185">Reference proteome</keyword>
<dbReference type="EMBL" id="JBANRG010000010">
    <property type="protein sequence ID" value="KAK7462818.1"/>
    <property type="molecule type" value="Genomic_DNA"/>
</dbReference>
<evidence type="ECO:0000256" key="1">
    <source>
        <dbReference type="SAM" id="MobiDB-lite"/>
    </source>
</evidence>
<evidence type="ECO:0000313" key="3">
    <source>
        <dbReference type="Proteomes" id="UP001498398"/>
    </source>
</evidence>
<feature type="region of interest" description="Disordered" evidence="1">
    <location>
        <begin position="398"/>
        <end position="418"/>
    </location>
</feature>
<organism evidence="2 3">
    <name type="scientific">Marasmiellus scandens</name>
    <dbReference type="NCBI Taxonomy" id="2682957"/>
    <lineage>
        <taxon>Eukaryota</taxon>
        <taxon>Fungi</taxon>
        <taxon>Dikarya</taxon>
        <taxon>Basidiomycota</taxon>
        <taxon>Agaricomycotina</taxon>
        <taxon>Agaricomycetes</taxon>
        <taxon>Agaricomycetidae</taxon>
        <taxon>Agaricales</taxon>
        <taxon>Marasmiineae</taxon>
        <taxon>Omphalotaceae</taxon>
        <taxon>Marasmiellus</taxon>
    </lineage>
</organism>
<gene>
    <name evidence="2" type="ORF">VKT23_007397</name>
</gene>
<feature type="compositionally biased region" description="Basic and acidic residues" evidence="1">
    <location>
        <begin position="402"/>
        <end position="416"/>
    </location>
</feature>